<dbReference type="GO" id="GO:0008168">
    <property type="term" value="F:methyltransferase activity"/>
    <property type="evidence" value="ECO:0007669"/>
    <property type="project" value="InterPro"/>
</dbReference>
<reference evidence="1 2" key="1">
    <citation type="journal article" date="2015" name="Nature">
        <title>rRNA introns, odd ribosomes, and small enigmatic genomes across a large radiation of phyla.</title>
        <authorList>
            <person name="Brown C.T."/>
            <person name="Hug L.A."/>
            <person name="Thomas B.C."/>
            <person name="Sharon I."/>
            <person name="Castelle C.J."/>
            <person name="Singh A."/>
            <person name="Wilkins M.J."/>
            <person name="Williams K.H."/>
            <person name="Banfield J.F."/>
        </authorList>
    </citation>
    <scope>NUCLEOTIDE SEQUENCE [LARGE SCALE GENOMIC DNA]</scope>
</reference>
<dbReference type="GO" id="GO:0003676">
    <property type="term" value="F:nucleic acid binding"/>
    <property type="evidence" value="ECO:0007669"/>
    <property type="project" value="InterPro"/>
</dbReference>
<dbReference type="AlphaFoldDB" id="A0A0G0FQ26"/>
<organism evidence="1 2">
    <name type="scientific">candidate division WS6 bacterium GW2011_GWF1_36_8</name>
    <dbReference type="NCBI Taxonomy" id="1619098"/>
    <lineage>
        <taxon>Bacteria</taxon>
        <taxon>Candidatus Dojkabacteria</taxon>
    </lineage>
</organism>
<accession>A0A0G0FQ26</accession>
<comment type="caution">
    <text evidence="1">The sequence shown here is derived from an EMBL/GenBank/DDBJ whole genome shotgun (WGS) entry which is preliminary data.</text>
</comment>
<dbReference type="Proteomes" id="UP000033886">
    <property type="component" value="Unassembled WGS sequence"/>
</dbReference>
<gene>
    <name evidence="1" type="ORF">US29_C0034G0004</name>
</gene>
<evidence type="ECO:0000313" key="1">
    <source>
        <dbReference type="EMBL" id="KKQ15900.1"/>
    </source>
</evidence>
<name>A0A0G0FQ26_9BACT</name>
<dbReference type="EMBL" id="LBSK01000034">
    <property type="protein sequence ID" value="KKQ15900.1"/>
    <property type="molecule type" value="Genomic_DNA"/>
</dbReference>
<protein>
    <submittedName>
        <fullName evidence="1">Uncharacterized protein</fullName>
    </submittedName>
</protein>
<proteinExistence type="predicted"/>
<dbReference type="PROSITE" id="PS00092">
    <property type="entry name" value="N6_MTASE"/>
    <property type="match status" value="1"/>
</dbReference>
<dbReference type="PRINTS" id="PR00507">
    <property type="entry name" value="N12N6MTFRASE"/>
</dbReference>
<dbReference type="SUPFAM" id="SSF53335">
    <property type="entry name" value="S-adenosyl-L-methionine-dependent methyltransferases"/>
    <property type="match status" value="1"/>
</dbReference>
<dbReference type="Gene3D" id="3.40.50.150">
    <property type="entry name" value="Vaccinia Virus protein VP39"/>
    <property type="match status" value="1"/>
</dbReference>
<dbReference type="GO" id="GO:0032259">
    <property type="term" value="P:methylation"/>
    <property type="evidence" value="ECO:0007669"/>
    <property type="project" value="InterPro"/>
</dbReference>
<dbReference type="InterPro" id="IPR029063">
    <property type="entry name" value="SAM-dependent_MTases_sf"/>
</dbReference>
<dbReference type="InterPro" id="IPR002052">
    <property type="entry name" value="DNA_methylase_N6_adenine_CS"/>
</dbReference>
<sequence>MTQTKFEIGAEFQTPAAVAEYMCSLIPKETVTILEPTPGEGNILKFLEDFQVTAPDNFFTLDPSRYDCIIMNPPFSMKYAFRVPEDLNLKGLRLGYYILQECMKMSDRIIALMPLFTISDSDVRLRYLKTFGLKSITILPRKTFKYVRIQTAVFELVKGWEKETLFKAFELMPPVKSLETYDRKYYLNRKIKAAGFKLELEQTSKTIEVTPEMAGSMNSPTMAKGMKALEELSRDYNYGVQYTLL</sequence>
<evidence type="ECO:0000313" key="2">
    <source>
        <dbReference type="Proteomes" id="UP000033886"/>
    </source>
</evidence>